<dbReference type="Pfam" id="PF11578">
    <property type="entry name" value="DUF3237"/>
    <property type="match status" value="1"/>
</dbReference>
<dbReference type="PANTHER" id="PTHR37315:SF1">
    <property type="entry name" value="UPF0311 PROTEIN BLR7842"/>
    <property type="match status" value="1"/>
</dbReference>
<evidence type="ECO:0000313" key="3">
    <source>
        <dbReference type="EMBL" id="TPG53871.1"/>
    </source>
</evidence>
<evidence type="ECO:0000256" key="2">
    <source>
        <dbReference type="SAM" id="SignalP"/>
    </source>
</evidence>
<evidence type="ECO:0000256" key="1">
    <source>
        <dbReference type="HAMAP-Rule" id="MF_00775"/>
    </source>
</evidence>
<dbReference type="AlphaFoldDB" id="A0A502FWR4"/>
<dbReference type="EMBL" id="RCZC01000002">
    <property type="protein sequence ID" value="TPG53871.1"/>
    <property type="molecule type" value="Genomic_DNA"/>
</dbReference>
<dbReference type="RefSeq" id="WP_140848439.1">
    <property type="nucleotide sequence ID" value="NZ_RCZC01000002.1"/>
</dbReference>
<feature type="chain" id="PRO_5021243615" description="UPF0311 protein EAH76_03920" evidence="2">
    <location>
        <begin position="31"/>
        <end position="185"/>
    </location>
</feature>
<organism evidence="3 4">
    <name type="scientific">Sphingomonas glacialis</name>
    <dbReference type="NCBI Taxonomy" id="658225"/>
    <lineage>
        <taxon>Bacteria</taxon>
        <taxon>Pseudomonadati</taxon>
        <taxon>Pseudomonadota</taxon>
        <taxon>Alphaproteobacteria</taxon>
        <taxon>Sphingomonadales</taxon>
        <taxon>Sphingomonadaceae</taxon>
        <taxon>Sphingomonas</taxon>
    </lineage>
</organism>
<reference evidence="3 4" key="1">
    <citation type="journal article" date="2019" name="Environ. Microbiol.">
        <title>Species interactions and distinct microbial communities in high Arctic permafrost affected cryosols are associated with the CH4 and CO2 gas fluxes.</title>
        <authorList>
            <person name="Altshuler I."/>
            <person name="Hamel J."/>
            <person name="Turney S."/>
            <person name="Magnuson E."/>
            <person name="Levesque R."/>
            <person name="Greer C."/>
            <person name="Whyte L.G."/>
        </authorList>
    </citation>
    <scope>NUCLEOTIDE SEQUENCE [LARGE SCALE GENOMIC DNA]</scope>
    <source>
        <strain evidence="3 4">E6.1</strain>
    </source>
</reference>
<gene>
    <name evidence="3" type="ORF">EAH76_03920</name>
</gene>
<protein>
    <recommendedName>
        <fullName evidence="1">UPF0311 protein EAH76_03920</fullName>
    </recommendedName>
</protein>
<dbReference type="PROSITE" id="PS51318">
    <property type="entry name" value="TAT"/>
    <property type="match status" value="1"/>
</dbReference>
<dbReference type="OrthoDB" id="5294829at2"/>
<dbReference type="InterPro" id="IPR006311">
    <property type="entry name" value="TAT_signal"/>
</dbReference>
<sequence length="185" mass="20052">MMESLTSRRTVLGAMAMTLLPLALPTPAQALPQGPVPVPPPEATPRVEFAFSAHVLLEPTREIGRTPYGIRRRIPIIGGTFEGPRISGRIIPGGADWQIQRADDYTVLEADYMIEAADGTQIHVRNRGLTNTRVAGAKARYLRTVPEFEAPTGPHDWLNQSVFVGSLQSVSGGPPAVIVHVFRLA</sequence>
<name>A0A502FWR4_9SPHN</name>
<keyword evidence="2" id="KW-0732">Signal</keyword>
<comment type="caution">
    <text evidence="3">The sequence shown here is derived from an EMBL/GenBank/DDBJ whole genome shotgun (WGS) entry which is preliminary data.</text>
</comment>
<comment type="similarity">
    <text evidence="1">Belongs to the UPF0311 family.</text>
</comment>
<dbReference type="InterPro" id="IPR020915">
    <property type="entry name" value="UPF0311"/>
</dbReference>
<dbReference type="HAMAP" id="MF_00775">
    <property type="entry name" value="UPF0311"/>
    <property type="match status" value="1"/>
</dbReference>
<accession>A0A502FWR4</accession>
<dbReference type="Proteomes" id="UP000319931">
    <property type="component" value="Unassembled WGS sequence"/>
</dbReference>
<dbReference type="Gene3D" id="2.40.160.20">
    <property type="match status" value="1"/>
</dbReference>
<evidence type="ECO:0000313" key="4">
    <source>
        <dbReference type="Proteomes" id="UP000319931"/>
    </source>
</evidence>
<keyword evidence="4" id="KW-1185">Reference proteome</keyword>
<dbReference type="PANTHER" id="PTHR37315">
    <property type="entry name" value="UPF0311 PROTEIN BLR7842"/>
    <property type="match status" value="1"/>
</dbReference>
<feature type="signal peptide" evidence="2">
    <location>
        <begin position="1"/>
        <end position="30"/>
    </location>
</feature>
<proteinExistence type="inferred from homology"/>